<name>A0ACC1HM48_9FUNG</name>
<dbReference type="EMBL" id="JAMZIH010003008">
    <property type="protein sequence ID" value="KAJ1677085.1"/>
    <property type="molecule type" value="Genomic_DNA"/>
</dbReference>
<reference evidence="1" key="1">
    <citation type="submission" date="2022-06" db="EMBL/GenBank/DDBJ databases">
        <title>Phylogenomic reconstructions and comparative analyses of Kickxellomycotina fungi.</title>
        <authorList>
            <person name="Reynolds N.K."/>
            <person name="Stajich J.E."/>
            <person name="Barry K."/>
            <person name="Grigoriev I.V."/>
            <person name="Crous P."/>
            <person name="Smith M.E."/>
        </authorList>
    </citation>
    <scope>NUCLEOTIDE SEQUENCE</scope>
    <source>
        <strain evidence="1">RSA 2271</strain>
    </source>
</reference>
<sequence length="122" mass="13712">MVTLGDTISQLESAIDNIEEVLAPLLAQPLPDTLAKLDPLERCKLQAFIAYSINTLFFIYMKLNGVPPRCHRVMSELQRVQRYIAKISKVEQVNTRKLKLDKEAAARFVKHGTSNTDKNGGN</sequence>
<comment type="caution">
    <text evidence="1">The sequence shown here is derived from an EMBL/GenBank/DDBJ whole genome shotgun (WGS) entry which is preliminary data.</text>
</comment>
<organism evidence="1 2">
    <name type="scientific">Spiromyces aspiralis</name>
    <dbReference type="NCBI Taxonomy" id="68401"/>
    <lineage>
        <taxon>Eukaryota</taxon>
        <taxon>Fungi</taxon>
        <taxon>Fungi incertae sedis</taxon>
        <taxon>Zoopagomycota</taxon>
        <taxon>Kickxellomycotina</taxon>
        <taxon>Kickxellomycetes</taxon>
        <taxon>Kickxellales</taxon>
        <taxon>Kickxellaceae</taxon>
        <taxon>Spiromyces</taxon>
    </lineage>
</organism>
<dbReference type="Proteomes" id="UP001145114">
    <property type="component" value="Unassembled WGS sequence"/>
</dbReference>
<protein>
    <submittedName>
        <fullName evidence="1">Uncharacterized protein</fullName>
    </submittedName>
</protein>
<gene>
    <name evidence="1" type="ORF">EV182_006912</name>
</gene>
<accession>A0ACC1HM48</accession>
<evidence type="ECO:0000313" key="2">
    <source>
        <dbReference type="Proteomes" id="UP001145114"/>
    </source>
</evidence>
<evidence type="ECO:0000313" key="1">
    <source>
        <dbReference type="EMBL" id="KAJ1677085.1"/>
    </source>
</evidence>
<proteinExistence type="predicted"/>
<keyword evidence="2" id="KW-1185">Reference proteome</keyword>